<dbReference type="Pfam" id="PF07007">
    <property type="entry name" value="LprI"/>
    <property type="match status" value="1"/>
</dbReference>
<proteinExistence type="predicted"/>
<dbReference type="EMBL" id="CP000076">
    <property type="protein sequence ID" value="AAY94443.1"/>
    <property type="molecule type" value="Genomic_DNA"/>
</dbReference>
<accession>Q4K632</accession>
<dbReference type="Gene3D" id="1.20.1270.180">
    <property type="match status" value="1"/>
</dbReference>
<reference evidence="2 3" key="1">
    <citation type="journal article" date="2005" name="Nat. Biotechnol.">
        <title>Complete genome sequence of the plant commensal Pseudomonas fluorescens Pf-5.</title>
        <authorList>
            <person name="Paulsen I.T."/>
            <person name="Press C.M."/>
            <person name="Ravel J."/>
            <person name="Kobayashi D.Y."/>
            <person name="Myers G.S."/>
            <person name="Mavrodi D.V."/>
            <person name="DeBoy R.T."/>
            <person name="Seshadri R."/>
            <person name="Ren Q."/>
            <person name="Madupu R."/>
            <person name="Dodson R.J."/>
            <person name="Durkin A.S."/>
            <person name="Brinkac L.M."/>
            <person name="Daugherty S.C."/>
            <person name="Sullivan S.A."/>
            <person name="Rosovitz M.J."/>
            <person name="Gwinn M.L."/>
            <person name="Zhou L."/>
            <person name="Schneider D.J."/>
            <person name="Cartinhour S.W."/>
            <person name="Nelson W.C."/>
            <person name="Weidman J."/>
            <person name="Watkins K."/>
            <person name="Tran K."/>
            <person name="Khouri H."/>
            <person name="Pierson E.A."/>
            <person name="Pierson L.S.III."/>
            <person name="Thomashow L.S."/>
            <person name="Loper J.E."/>
        </authorList>
    </citation>
    <scope>NUCLEOTIDE SEQUENCE [LARGE SCALE GENOMIC DNA]</scope>
    <source>
        <strain evidence="3">ATCC BAA-477 / NRRL B-23932 / Pf-5</strain>
    </source>
</reference>
<evidence type="ECO:0000259" key="1">
    <source>
        <dbReference type="Pfam" id="PF07007"/>
    </source>
</evidence>
<gene>
    <name evidence="2" type="ordered locus">PFL_5224</name>
</gene>
<dbReference type="Proteomes" id="UP000008540">
    <property type="component" value="Chromosome"/>
</dbReference>
<name>Q4K632_PSEF5</name>
<dbReference type="eggNOG" id="COG3755">
    <property type="taxonomic scope" value="Bacteria"/>
</dbReference>
<dbReference type="HOGENOM" id="CLU_128596_1_1_6"/>
<evidence type="ECO:0000313" key="3">
    <source>
        <dbReference type="Proteomes" id="UP000008540"/>
    </source>
</evidence>
<dbReference type="STRING" id="220664.PFL_5224"/>
<organism evidence="2 3">
    <name type="scientific">Pseudomonas fluorescens (strain ATCC BAA-477 / NRRL B-23932 / Pf-5)</name>
    <dbReference type="NCBI Taxonomy" id="220664"/>
    <lineage>
        <taxon>Bacteria</taxon>
        <taxon>Pseudomonadati</taxon>
        <taxon>Pseudomonadota</taxon>
        <taxon>Gammaproteobacteria</taxon>
        <taxon>Pseudomonadales</taxon>
        <taxon>Pseudomonadaceae</taxon>
        <taxon>Pseudomonas</taxon>
    </lineage>
</organism>
<sequence length="163" mass="18339">MGRPALLHWEQRCRMPASFSAQGTDMPYQPWIFGLVIAVLAGAAGWAPAQAAALDCEHISVSEQVDRCAQQDKERADAALNQSYQALLVRVHNLYPSSLLQEQEYLGKLKNAQRAWIKYRDSTCVLEAFEVEPGKPAHVTLINLCVTRLSTERTRYLEQLLPE</sequence>
<dbReference type="AlphaFoldDB" id="Q4K632"/>
<evidence type="ECO:0000313" key="2">
    <source>
        <dbReference type="EMBL" id="AAY94443.1"/>
    </source>
</evidence>
<dbReference type="KEGG" id="pfl:PFL_5224"/>
<dbReference type="InterPro" id="IPR009739">
    <property type="entry name" value="LprI-like_N"/>
</dbReference>
<protein>
    <recommendedName>
        <fullName evidence="1">Lysozyme inhibitor LprI-like N-terminal domain-containing protein</fullName>
    </recommendedName>
</protein>
<feature type="domain" description="Lysozyme inhibitor LprI-like N-terminal" evidence="1">
    <location>
        <begin position="63"/>
        <end position="157"/>
    </location>
</feature>